<reference evidence="2 3" key="1">
    <citation type="submission" date="2017-07" db="EMBL/GenBank/DDBJ databases">
        <title>Leptospira spp. isolated from tropical soils.</title>
        <authorList>
            <person name="Thibeaux R."/>
            <person name="Iraola G."/>
            <person name="Ferres I."/>
            <person name="Bierque E."/>
            <person name="Girault D."/>
            <person name="Soupe-Gilbert M.-E."/>
            <person name="Picardeau M."/>
            <person name="Goarant C."/>
        </authorList>
    </citation>
    <scope>NUCLEOTIDE SEQUENCE [LARGE SCALE GENOMIC DNA]</scope>
    <source>
        <strain evidence="2 3">FH2-C-A2</strain>
    </source>
</reference>
<organism evidence="2 3">
    <name type="scientific">Leptospira wolffii</name>
    <dbReference type="NCBI Taxonomy" id="409998"/>
    <lineage>
        <taxon>Bacteria</taxon>
        <taxon>Pseudomonadati</taxon>
        <taxon>Spirochaetota</taxon>
        <taxon>Spirochaetia</taxon>
        <taxon>Leptospirales</taxon>
        <taxon>Leptospiraceae</taxon>
        <taxon>Leptospira</taxon>
    </lineage>
</organism>
<keyword evidence="1" id="KW-0472">Membrane</keyword>
<evidence type="ECO:0000313" key="3">
    <source>
        <dbReference type="Proteomes" id="UP000231912"/>
    </source>
</evidence>
<keyword evidence="1" id="KW-0812">Transmembrane</keyword>
<feature type="transmembrane region" description="Helical" evidence="1">
    <location>
        <begin position="367"/>
        <end position="383"/>
    </location>
</feature>
<feature type="transmembrane region" description="Helical" evidence="1">
    <location>
        <begin position="47"/>
        <end position="71"/>
    </location>
</feature>
<dbReference type="Proteomes" id="UP000231912">
    <property type="component" value="Unassembled WGS sequence"/>
</dbReference>
<dbReference type="EMBL" id="NPDT01000006">
    <property type="protein sequence ID" value="PJZ65084.1"/>
    <property type="molecule type" value="Genomic_DNA"/>
</dbReference>
<name>A0A2M9Z9L3_9LEPT</name>
<feature type="transmembrane region" description="Helical" evidence="1">
    <location>
        <begin position="195"/>
        <end position="218"/>
    </location>
</feature>
<feature type="transmembrane region" description="Helical" evidence="1">
    <location>
        <begin position="83"/>
        <end position="101"/>
    </location>
</feature>
<accession>A0A2M9Z9L3</accession>
<sequence length="441" mass="49719">MHVILPVVFTLGTLVFALLLVFGVTFPTLLIEENQRTPINLPTLSKIGLLLSIELLIASLLVRKISALVAVNYSEEKPKYSDLLSSILIVLGYLFAFYRGFRMPNLWTMGYFVPSYFDGIYRRALSGTLLYVFGDLRFNYYLIVAVQVSIFLVLNILFIRELFKSNFEIRLLFAIFLFSPAGGYLFHEIGYVDQLLLLLLLIAITTTNNYLSCFLVAISPLFHEEAMFIVIPIYSLSLLFRGEKLEKMQLYSLSLAFCSFLIGIILRSSGSDVASFAMKWGLNANYPLRLDYVSTVLAVRSTAFAAIHYAEHQIVALGITVFVGIISAFTISIRATGGRKYSLFAIGIICIILPLGLGLIGWDTSRWIFLSITASLLVFYVGRENLKGFIFYASLASVLLFSAQVKLRYFDGYKPRELSSPAISSFVREDFFRLVREIPKL</sequence>
<feature type="transmembrane region" description="Helical" evidence="1">
    <location>
        <begin position="138"/>
        <end position="159"/>
    </location>
</feature>
<feature type="transmembrane region" description="Helical" evidence="1">
    <location>
        <begin position="389"/>
        <end position="407"/>
    </location>
</feature>
<dbReference type="AlphaFoldDB" id="A0A2M9Z9L3"/>
<gene>
    <name evidence="2" type="ORF">CH371_14240</name>
</gene>
<feature type="transmembrane region" description="Helical" evidence="1">
    <location>
        <begin position="314"/>
        <end position="335"/>
    </location>
</feature>
<comment type="caution">
    <text evidence="2">The sequence shown here is derived from an EMBL/GenBank/DDBJ whole genome shotgun (WGS) entry which is preliminary data.</text>
</comment>
<evidence type="ECO:0000256" key="1">
    <source>
        <dbReference type="SAM" id="Phobius"/>
    </source>
</evidence>
<protein>
    <submittedName>
        <fullName evidence="2">Uncharacterized protein</fullName>
    </submittedName>
</protein>
<proteinExistence type="predicted"/>
<feature type="transmembrane region" description="Helical" evidence="1">
    <location>
        <begin position="341"/>
        <end position="360"/>
    </location>
</feature>
<feature type="transmembrane region" description="Helical" evidence="1">
    <location>
        <begin position="250"/>
        <end position="270"/>
    </location>
</feature>
<feature type="transmembrane region" description="Helical" evidence="1">
    <location>
        <begin position="171"/>
        <end position="189"/>
    </location>
</feature>
<keyword evidence="1" id="KW-1133">Transmembrane helix</keyword>
<evidence type="ECO:0000313" key="2">
    <source>
        <dbReference type="EMBL" id="PJZ65084.1"/>
    </source>
</evidence>